<comment type="caution">
    <text evidence="3">The sequence shown here is derived from an EMBL/GenBank/DDBJ whole genome shotgun (WGS) entry which is preliminary data.</text>
</comment>
<accession>A0ABU5ZLR8</accession>
<evidence type="ECO:0000259" key="2">
    <source>
        <dbReference type="PROSITE" id="PS51782"/>
    </source>
</evidence>
<evidence type="ECO:0000313" key="3">
    <source>
        <dbReference type="EMBL" id="MEB3102045.1"/>
    </source>
</evidence>
<dbReference type="CDD" id="cd00118">
    <property type="entry name" value="LysM"/>
    <property type="match status" value="2"/>
</dbReference>
<dbReference type="Pfam" id="PF01476">
    <property type="entry name" value="LysM"/>
    <property type="match status" value="2"/>
</dbReference>
<keyword evidence="4" id="KW-1185">Reference proteome</keyword>
<proteinExistence type="predicted"/>
<sequence length="418" mass="45365">MKIHIVKKGDTLYKLSQKYHVDLQKLIEANPQIANPDVIDVGMKVKIPANAQPVKLPENMIAYKHVVKQGDSLWKLSKEWGVSLHTLIQANPQLKNPNVLLTGEVVYIPKIGAGAPLNQSLNEAPTAVQSNPGNNQPVNPVAEENVFEVNVELNKISIENPPETSYKVLKENLDPVGMGNPFMQAPVENAKKVEDLFAQYKVPATEVSGNMMNQEMPYLSAADSTNMNSPISLESSGLWSNSHTNVSATPPYMHDAYPYGCGQMGAYANLSMTQPYSPFADPYPGASNPVNAYTSAYSAPYGMPYRFLFNAPLNTSFGNAGFGSPYSFPMALGYSDPFATPYSPVGAVHRAIDGLANTGVTSGGVAQQTDGGEANIKQVEKKSTGTSKNGARKRQAARGHQRRAKLEKKPENLPWLNK</sequence>
<protein>
    <submittedName>
        <fullName evidence="3">LysM peptidoglycan-binding domain-containing protein</fullName>
    </submittedName>
</protein>
<dbReference type="Gene3D" id="3.10.350.10">
    <property type="entry name" value="LysM domain"/>
    <property type="match status" value="2"/>
</dbReference>
<dbReference type="EMBL" id="JAYJLD010000012">
    <property type="protein sequence ID" value="MEB3102045.1"/>
    <property type="molecule type" value="Genomic_DNA"/>
</dbReference>
<dbReference type="PANTHER" id="PTHR33734:SF34">
    <property type="entry name" value="SPOIVD-ASSOCIATED FACTOR A"/>
    <property type="match status" value="1"/>
</dbReference>
<dbReference type="PANTHER" id="PTHR33734">
    <property type="entry name" value="LYSM DOMAIN-CONTAINING GPI-ANCHORED PROTEIN 2"/>
    <property type="match status" value="1"/>
</dbReference>
<evidence type="ECO:0000256" key="1">
    <source>
        <dbReference type="SAM" id="MobiDB-lite"/>
    </source>
</evidence>
<feature type="compositionally biased region" description="Basic residues" evidence="1">
    <location>
        <begin position="390"/>
        <end position="406"/>
    </location>
</feature>
<feature type="region of interest" description="Disordered" evidence="1">
    <location>
        <begin position="362"/>
        <end position="418"/>
    </location>
</feature>
<dbReference type="RefSeq" id="WP_371754163.1">
    <property type="nucleotide sequence ID" value="NZ_JAYJLD010000012.1"/>
</dbReference>
<dbReference type="Proteomes" id="UP001310386">
    <property type="component" value="Unassembled WGS sequence"/>
</dbReference>
<dbReference type="InterPro" id="IPR036779">
    <property type="entry name" value="LysM_dom_sf"/>
</dbReference>
<feature type="domain" description="LysM" evidence="2">
    <location>
        <begin position="63"/>
        <end position="108"/>
    </location>
</feature>
<dbReference type="PROSITE" id="PS51782">
    <property type="entry name" value="LYSM"/>
    <property type="match status" value="2"/>
</dbReference>
<evidence type="ECO:0000313" key="4">
    <source>
        <dbReference type="Proteomes" id="UP001310386"/>
    </source>
</evidence>
<dbReference type="SUPFAM" id="SSF54106">
    <property type="entry name" value="LysM domain"/>
    <property type="match status" value="2"/>
</dbReference>
<name>A0ABU5ZLR8_9BACL</name>
<reference evidence="3" key="1">
    <citation type="submission" date="2023-12" db="EMBL/GenBank/DDBJ databases">
        <title>Fervidustalea candida gen. nov., sp. nov., a novel member of the family Paenibacillaceae isolated from a geothermal area.</title>
        <authorList>
            <person name="Li W.-J."/>
            <person name="Jiao J.-Y."/>
            <person name="Chen Y."/>
        </authorList>
    </citation>
    <scope>NUCLEOTIDE SEQUENCE</scope>
    <source>
        <strain evidence="3">SYSU GA230002</strain>
    </source>
</reference>
<dbReference type="InterPro" id="IPR018392">
    <property type="entry name" value="LysM"/>
</dbReference>
<dbReference type="SMART" id="SM00257">
    <property type="entry name" value="LysM"/>
    <property type="match status" value="2"/>
</dbReference>
<gene>
    <name evidence="3" type="ORF">VF724_10250</name>
</gene>
<organism evidence="3 4">
    <name type="scientific">Ferviditalea candida</name>
    <dbReference type="NCBI Taxonomy" id="3108399"/>
    <lineage>
        <taxon>Bacteria</taxon>
        <taxon>Bacillati</taxon>
        <taxon>Bacillota</taxon>
        <taxon>Bacilli</taxon>
        <taxon>Bacillales</taxon>
        <taxon>Paenibacillaceae</taxon>
        <taxon>Ferviditalea</taxon>
    </lineage>
</organism>
<feature type="domain" description="LysM" evidence="2">
    <location>
        <begin position="2"/>
        <end position="47"/>
    </location>
</feature>